<keyword evidence="2" id="KW-1185">Reference proteome</keyword>
<evidence type="ECO:0000256" key="1">
    <source>
        <dbReference type="SAM" id="Coils"/>
    </source>
</evidence>
<organism evidence="2 3">
    <name type="scientific">Steinernema glaseri</name>
    <dbReference type="NCBI Taxonomy" id="37863"/>
    <lineage>
        <taxon>Eukaryota</taxon>
        <taxon>Metazoa</taxon>
        <taxon>Ecdysozoa</taxon>
        <taxon>Nematoda</taxon>
        <taxon>Chromadorea</taxon>
        <taxon>Rhabditida</taxon>
        <taxon>Tylenchina</taxon>
        <taxon>Panagrolaimomorpha</taxon>
        <taxon>Strongyloidoidea</taxon>
        <taxon>Steinernematidae</taxon>
        <taxon>Steinernema</taxon>
    </lineage>
</organism>
<dbReference type="Proteomes" id="UP000095287">
    <property type="component" value="Unplaced"/>
</dbReference>
<sequence length="95" mass="11010">MFLILQSGQEQEKSKAKATLATFKDAITDEDIPWFLNFIRQLEKSTDDLITDEKELKTLKNDKTTLVETIQNYEKLEKELKDLKSAEPETTNNTD</sequence>
<proteinExistence type="predicted"/>
<dbReference type="AlphaFoldDB" id="A0A1I7YXF6"/>
<reference evidence="3" key="1">
    <citation type="submission" date="2016-11" db="UniProtKB">
        <authorList>
            <consortium name="WormBaseParasite"/>
        </authorList>
    </citation>
    <scope>IDENTIFICATION</scope>
</reference>
<dbReference type="WBParaSite" id="L893_g2068.t1">
    <property type="protein sequence ID" value="L893_g2068.t1"/>
    <property type="gene ID" value="L893_g2068"/>
</dbReference>
<accession>A0A1I7YXF6</accession>
<evidence type="ECO:0000313" key="2">
    <source>
        <dbReference type="Proteomes" id="UP000095287"/>
    </source>
</evidence>
<keyword evidence="1" id="KW-0175">Coiled coil</keyword>
<evidence type="ECO:0000313" key="3">
    <source>
        <dbReference type="WBParaSite" id="L893_g2068.t1"/>
    </source>
</evidence>
<feature type="coiled-coil region" evidence="1">
    <location>
        <begin position="42"/>
        <end position="93"/>
    </location>
</feature>
<name>A0A1I7YXF6_9BILA</name>
<protein>
    <submittedName>
        <fullName evidence="3">PCRF domain-containing protein</fullName>
    </submittedName>
</protein>